<dbReference type="EMBL" id="KZ679014">
    <property type="protein sequence ID" value="PSS12889.1"/>
    <property type="molecule type" value="Genomic_DNA"/>
</dbReference>
<evidence type="ECO:0000256" key="5">
    <source>
        <dbReference type="ARBA" id="ARBA00022737"/>
    </source>
</evidence>
<keyword evidence="3" id="KW-0813">Transport</keyword>
<comment type="subcellular location">
    <subcellularLocation>
        <location evidence="1">Lysosome membrane</location>
        <topology evidence="1">Multi-pass membrane protein</topology>
    </subcellularLocation>
</comment>
<evidence type="ECO:0000256" key="6">
    <source>
        <dbReference type="ARBA" id="ARBA00022847"/>
    </source>
</evidence>
<evidence type="ECO:0000256" key="8">
    <source>
        <dbReference type="ARBA" id="ARBA00023136"/>
    </source>
</evidence>
<dbReference type="FunCoup" id="A0A2T3AW58">
    <property type="interactions" value="204"/>
</dbReference>
<dbReference type="GO" id="GO:0015293">
    <property type="term" value="F:symporter activity"/>
    <property type="evidence" value="ECO:0007669"/>
    <property type="project" value="UniProtKB-KW"/>
</dbReference>
<dbReference type="GO" id="GO:0015184">
    <property type="term" value="F:L-cystine transmembrane transporter activity"/>
    <property type="evidence" value="ECO:0007669"/>
    <property type="project" value="TreeGrafter"/>
</dbReference>
<organism evidence="13 14">
    <name type="scientific">Amorphotheca resinae ATCC 22711</name>
    <dbReference type="NCBI Taxonomy" id="857342"/>
    <lineage>
        <taxon>Eukaryota</taxon>
        <taxon>Fungi</taxon>
        <taxon>Dikarya</taxon>
        <taxon>Ascomycota</taxon>
        <taxon>Pezizomycotina</taxon>
        <taxon>Leotiomycetes</taxon>
        <taxon>Helotiales</taxon>
        <taxon>Amorphothecaceae</taxon>
        <taxon>Amorphotheca</taxon>
    </lineage>
</organism>
<keyword evidence="6" id="KW-0769">Symport</keyword>
<dbReference type="FunFam" id="1.20.1280.290:FF:000016">
    <property type="entry name" value="Cystinosin homolog"/>
    <property type="match status" value="1"/>
</dbReference>
<gene>
    <name evidence="13" type="ORF">M430DRAFT_105267</name>
</gene>
<evidence type="ECO:0000256" key="12">
    <source>
        <dbReference type="SAM" id="Phobius"/>
    </source>
</evidence>
<evidence type="ECO:0000256" key="10">
    <source>
        <dbReference type="ARBA" id="ARBA00048473"/>
    </source>
</evidence>
<keyword evidence="5" id="KW-0677">Repeat</keyword>
<dbReference type="Gene3D" id="1.20.1280.290">
    <property type="match status" value="2"/>
</dbReference>
<protein>
    <recommendedName>
        <fullName evidence="15">Cystinosin</fullName>
    </recommendedName>
</protein>
<dbReference type="GeneID" id="36569076"/>
<keyword evidence="14" id="KW-1185">Reference proteome</keyword>
<accession>A0A2T3AW58</accession>
<dbReference type="InterPro" id="IPR005282">
    <property type="entry name" value="LC_transporter"/>
</dbReference>
<dbReference type="GO" id="GO:0005774">
    <property type="term" value="C:vacuolar membrane"/>
    <property type="evidence" value="ECO:0007669"/>
    <property type="project" value="TreeGrafter"/>
</dbReference>
<evidence type="ECO:0000313" key="14">
    <source>
        <dbReference type="Proteomes" id="UP000241818"/>
    </source>
</evidence>
<evidence type="ECO:0000313" key="13">
    <source>
        <dbReference type="EMBL" id="PSS12889.1"/>
    </source>
</evidence>
<evidence type="ECO:0000256" key="11">
    <source>
        <dbReference type="SAM" id="MobiDB-lite"/>
    </source>
</evidence>
<comment type="catalytic activity">
    <reaction evidence="10">
        <text>L-cystine(out) + H(+)(out) = L-cystine(in) + H(+)(in)</text>
        <dbReference type="Rhea" id="RHEA:66172"/>
        <dbReference type="ChEBI" id="CHEBI:15378"/>
        <dbReference type="ChEBI" id="CHEBI:35491"/>
    </reaction>
    <physiologicalReaction direction="left-to-right" evidence="10">
        <dbReference type="Rhea" id="RHEA:66173"/>
    </physiologicalReaction>
</comment>
<dbReference type="Pfam" id="PF04193">
    <property type="entry name" value="PQ-loop"/>
    <property type="match status" value="2"/>
</dbReference>
<evidence type="ECO:0000256" key="2">
    <source>
        <dbReference type="ARBA" id="ARBA00006855"/>
    </source>
</evidence>
<keyword evidence="4 12" id="KW-0812">Transmembrane</keyword>
<feature type="transmembrane region" description="Helical" evidence="12">
    <location>
        <begin position="12"/>
        <end position="33"/>
    </location>
</feature>
<evidence type="ECO:0000256" key="3">
    <source>
        <dbReference type="ARBA" id="ARBA00022448"/>
    </source>
</evidence>
<evidence type="ECO:0000256" key="4">
    <source>
        <dbReference type="ARBA" id="ARBA00022692"/>
    </source>
</evidence>
<dbReference type="PANTHER" id="PTHR13131">
    <property type="entry name" value="CYSTINOSIN"/>
    <property type="match status" value="1"/>
</dbReference>
<evidence type="ECO:0008006" key="15">
    <source>
        <dbReference type="Google" id="ProtNLM"/>
    </source>
</evidence>
<feature type="transmembrane region" description="Helical" evidence="12">
    <location>
        <begin position="45"/>
        <end position="69"/>
    </location>
</feature>
<comment type="similarity">
    <text evidence="2">Belongs to the cystinosin family.</text>
</comment>
<dbReference type="STRING" id="857342.A0A2T3AW58"/>
<dbReference type="OrthoDB" id="75720at2759"/>
<dbReference type="Proteomes" id="UP000241818">
    <property type="component" value="Unassembled WGS sequence"/>
</dbReference>
<feature type="transmembrane region" description="Helical" evidence="12">
    <location>
        <begin position="161"/>
        <end position="181"/>
    </location>
</feature>
<feature type="transmembrane region" description="Helical" evidence="12">
    <location>
        <begin position="89"/>
        <end position="108"/>
    </location>
</feature>
<keyword evidence="9" id="KW-0458">Lysosome</keyword>
<feature type="transmembrane region" description="Helical" evidence="12">
    <location>
        <begin position="129"/>
        <end position="149"/>
    </location>
</feature>
<dbReference type="RefSeq" id="XP_024718880.1">
    <property type="nucleotide sequence ID" value="XM_024860995.1"/>
</dbReference>
<name>A0A2T3AW58_AMORE</name>
<dbReference type="SMART" id="SM00679">
    <property type="entry name" value="CTNS"/>
    <property type="match status" value="2"/>
</dbReference>
<evidence type="ECO:0000256" key="9">
    <source>
        <dbReference type="ARBA" id="ARBA00023228"/>
    </source>
</evidence>
<proteinExistence type="inferred from homology"/>
<dbReference type="InParanoid" id="A0A2T3AW58"/>
<dbReference type="PANTHER" id="PTHR13131:SF5">
    <property type="entry name" value="CYSTINOSIN"/>
    <property type="match status" value="1"/>
</dbReference>
<dbReference type="GO" id="GO:0000324">
    <property type="term" value="C:fungal-type vacuole"/>
    <property type="evidence" value="ECO:0007669"/>
    <property type="project" value="TreeGrafter"/>
</dbReference>
<evidence type="ECO:0000256" key="7">
    <source>
        <dbReference type="ARBA" id="ARBA00022989"/>
    </source>
</evidence>
<dbReference type="InterPro" id="IPR006603">
    <property type="entry name" value="PQ-loop_rpt"/>
</dbReference>
<keyword evidence="7 12" id="KW-1133">Transmembrane helix</keyword>
<feature type="region of interest" description="Disordered" evidence="11">
    <location>
        <begin position="262"/>
        <end position="282"/>
    </location>
</feature>
<sequence>MAASFLEIISKVFGWIYTLCWSLSFYPQPILNFRRRSTSGTTIDFPAINTLGFTAYLASNAAFLYSPQIRREYALRYHGLTPTVQPNDVAFAAHAMILSALTLSQYVPAIWGFDKEGKRGPGARISKEILGITVGSFILVGIVALTVAVRHDEDPKTGFAWIDVIYTVSYVKLFVTLVKYLPQIITNRRNRSTQGWAIDQILLDFAGGLLSIAQLGIDSYLQHDWSGITGNPVKLALGNVAMFFDVVFMVQHYCLYQGKREGSSAESEEDPLLSETSSEERI</sequence>
<reference evidence="13 14" key="1">
    <citation type="journal article" date="2018" name="New Phytol.">
        <title>Comparative genomics and transcriptomics depict ericoid mycorrhizal fungi as versatile saprotrophs and plant mutualists.</title>
        <authorList>
            <person name="Martino E."/>
            <person name="Morin E."/>
            <person name="Grelet G.A."/>
            <person name="Kuo A."/>
            <person name="Kohler A."/>
            <person name="Daghino S."/>
            <person name="Barry K.W."/>
            <person name="Cichocki N."/>
            <person name="Clum A."/>
            <person name="Dockter R.B."/>
            <person name="Hainaut M."/>
            <person name="Kuo R.C."/>
            <person name="LaButti K."/>
            <person name="Lindahl B.D."/>
            <person name="Lindquist E.A."/>
            <person name="Lipzen A."/>
            <person name="Khouja H.R."/>
            <person name="Magnuson J."/>
            <person name="Murat C."/>
            <person name="Ohm R.A."/>
            <person name="Singer S.W."/>
            <person name="Spatafora J.W."/>
            <person name="Wang M."/>
            <person name="Veneault-Fourrey C."/>
            <person name="Henrissat B."/>
            <person name="Grigoriev I.V."/>
            <person name="Martin F.M."/>
            <person name="Perotto S."/>
        </authorList>
    </citation>
    <scope>NUCLEOTIDE SEQUENCE [LARGE SCALE GENOMIC DNA]</scope>
    <source>
        <strain evidence="13 14">ATCC 22711</strain>
    </source>
</reference>
<dbReference type="AlphaFoldDB" id="A0A2T3AW58"/>
<keyword evidence="8 12" id="KW-0472">Membrane</keyword>
<evidence type="ECO:0000256" key="1">
    <source>
        <dbReference type="ARBA" id="ARBA00004155"/>
    </source>
</evidence>